<dbReference type="PANTHER" id="PTHR43876">
    <property type="entry name" value="UBIQUINONE BIOSYNTHESIS MONOOXYGENASE COQ6, MITOCHONDRIAL"/>
    <property type="match status" value="1"/>
</dbReference>
<dbReference type="Pfam" id="PF01494">
    <property type="entry name" value="FAD_binding_3"/>
    <property type="match status" value="1"/>
</dbReference>
<dbReference type="InterPro" id="IPR051205">
    <property type="entry name" value="UbiH/COQ6_monooxygenase"/>
</dbReference>
<organism evidence="9 10">
    <name type="scientific">Oligella ureolytica</name>
    <dbReference type="NCBI Taxonomy" id="90244"/>
    <lineage>
        <taxon>Bacteria</taxon>
        <taxon>Pseudomonadati</taxon>
        <taxon>Pseudomonadota</taxon>
        <taxon>Betaproteobacteria</taxon>
        <taxon>Burkholderiales</taxon>
        <taxon>Alcaligenaceae</taxon>
        <taxon>Oligella</taxon>
    </lineage>
</organism>
<evidence type="ECO:0000256" key="4">
    <source>
        <dbReference type="ARBA" id="ARBA00022630"/>
    </source>
</evidence>
<name>A0A378XH65_9BURK</name>
<evidence type="ECO:0000256" key="3">
    <source>
        <dbReference type="ARBA" id="ARBA00005349"/>
    </source>
</evidence>
<dbReference type="PANTHER" id="PTHR43876:SF25">
    <property type="entry name" value="MONOOXYGENASE NMA2164"/>
    <property type="match status" value="1"/>
</dbReference>
<evidence type="ECO:0000256" key="2">
    <source>
        <dbReference type="ARBA" id="ARBA00004749"/>
    </source>
</evidence>
<evidence type="ECO:0000313" key="9">
    <source>
        <dbReference type="EMBL" id="SUA55538.1"/>
    </source>
</evidence>
<dbReference type="InterPro" id="IPR002938">
    <property type="entry name" value="FAD-bd"/>
</dbReference>
<accession>A0A378XH65</accession>
<dbReference type="EMBL" id="UGSB01000001">
    <property type="protein sequence ID" value="SUA55538.1"/>
    <property type="molecule type" value="Genomic_DNA"/>
</dbReference>
<dbReference type="RefSeq" id="WP_018575141.1">
    <property type="nucleotide sequence ID" value="NZ_CP065725.1"/>
</dbReference>
<keyword evidence="4" id="KW-0285">Flavoprotein</keyword>
<dbReference type="AlphaFoldDB" id="A0A378XH65"/>
<evidence type="ECO:0000259" key="8">
    <source>
        <dbReference type="Pfam" id="PF01494"/>
    </source>
</evidence>
<dbReference type="NCBIfam" id="TIGR01988">
    <property type="entry name" value="Ubi-OHases"/>
    <property type="match status" value="1"/>
</dbReference>
<proteinExistence type="inferred from homology"/>
<dbReference type="STRING" id="1122619.GCA_000373745_01962"/>
<comment type="similarity">
    <text evidence="3">Belongs to the UbiH/COQ6 family.</text>
</comment>
<sequence>MIQENQLDSDIIVIGAGPAGISFARGVAPSGLRVTLIEKSPESVLADPPYDGREIALTHTSRDIMQKLDMWQRVPDDEIYFLREAHVLNGESDYSLSFPHPKKVRGREIDTLGYLISNHNIRRSAYDSIKHFDNVNFQTGQGVVKVTTDAQKTTVTLEDGKVLTAKVLIAADSRFSNTRRQLGISTDMHDFGRTVMVFRTEHTLPNNETATECFFYGRTLALLPLGDYMTNCVVTIDSHRAQEILGLSREQLGAEMMRMLSNRFGEMKVISDVHSYPLVGVHARSFVAERSALIGDASVGMHPVTAHGFNLGLAGADILATVISEAHACGEDFSSQEVLKRYERKHMPHTLFLFHGTNAIVKLFTNEQTPARFLRSAVVRLSNNLPPVKFLISRQLTGF</sequence>
<dbReference type="GO" id="GO:0006744">
    <property type="term" value="P:ubiquinone biosynthetic process"/>
    <property type="evidence" value="ECO:0007669"/>
    <property type="project" value="UniProtKB-UniPathway"/>
</dbReference>
<evidence type="ECO:0000256" key="7">
    <source>
        <dbReference type="ARBA" id="ARBA00023033"/>
    </source>
</evidence>
<evidence type="ECO:0000313" key="10">
    <source>
        <dbReference type="Proteomes" id="UP000254603"/>
    </source>
</evidence>
<dbReference type="UniPathway" id="UPA00232"/>
<keyword evidence="7" id="KW-0503">Monooxygenase</keyword>
<gene>
    <name evidence="9" type="primary">ubiH</name>
    <name evidence="9" type="ORF">NCTC11997_01847</name>
</gene>
<dbReference type="InterPro" id="IPR036188">
    <property type="entry name" value="FAD/NAD-bd_sf"/>
</dbReference>
<keyword evidence="5" id="KW-0274">FAD</keyword>
<comment type="cofactor">
    <cofactor evidence="1">
        <name>FAD</name>
        <dbReference type="ChEBI" id="CHEBI:57692"/>
    </cofactor>
</comment>
<evidence type="ECO:0000256" key="1">
    <source>
        <dbReference type="ARBA" id="ARBA00001974"/>
    </source>
</evidence>
<dbReference type="SUPFAM" id="SSF51905">
    <property type="entry name" value="FAD/NAD(P)-binding domain"/>
    <property type="match status" value="1"/>
</dbReference>
<evidence type="ECO:0000256" key="5">
    <source>
        <dbReference type="ARBA" id="ARBA00022827"/>
    </source>
</evidence>
<dbReference type="NCBIfam" id="NF006593">
    <property type="entry name" value="PRK09126.1"/>
    <property type="match status" value="1"/>
</dbReference>
<dbReference type="Proteomes" id="UP000254603">
    <property type="component" value="Unassembled WGS sequence"/>
</dbReference>
<evidence type="ECO:0000256" key="6">
    <source>
        <dbReference type="ARBA" id="ARBA00023002"/>
    </source>
</evidence>
<dbReference type="EC" id="1.14.13.-" evidence="9"/>
<reference evidence="9 10" key="1">
    <citation type="submission" date="2018-06" db="EMBL/GenBank/DDBJ databases">
        <authorList>
            <consortium name="Pathogen Informatics"/>
            <person name="Doyle S."/>
        </authorList>
    </citation>
    <scope>NUCLEOTIDE SEQUENCE [LARGE SCALE GENOMIC DNA]</scope>
    <source>
        <strain evidence="9 10">NCTC11997</strain>
    </source>
</reference>
<dbReference type="PRINTS" id="PR00420">
    <property type="entry name" value="RNGMNOXGNASE"/>
</dbReference>
<keyword evidence="6 9" id="KW-0560">Oxidoreductase</keyword>
<feature type="domain" description="FAD-binding" evidence="8">
    <location>
        <begin position="9"/>
        <end position="347"/>
    </location>
</feature>
<dbReference type="InterPro" id="IPR010971">
    <property type="entry name" value="UbiH/COQ6"/>
</dbReference>
<dbReference type="GO" id="GO:0004497">
    <property type="term" value="F:monooxygenase activity"/>
    <property type="evidence" value="ECO:0007669"/>
    <property type="project" value="UniProtKB-KW"/>
</dbReference>
<dbReference type="GO" id="GO:0071949">
    <property type="term" value="F:FAD binding"/>
    <property type="evidence" value="ECO:0007669"/>
    <property type="project" value="InterPro"/>
</dbReference>
<dbReference type="GO" id="GO:0016705">
    <property type="term" value="F:oxidoreductase activity, acting on paired donors, with incorporation or reduction of molecular oxygen"/>
    <property type="evidence" value="ECO:0007669"/>
    <property type="project" value="InterPro"/>
</dbReference>
<dbReference type="Gene3D" id="3.50.50.60">
    <property type="entry name" value="FAD/NAD(P)-binding domain"/>
    <property type="match status" value="2"/>
</dbReference>
<protein>
    <submittedName>
        <fullName evidence="9">2-octaprenyl-6-methoxyphenol hydroxylase</fullName>
        <ecNumber evidence="9">1.14.13.-</ecNumber>
    </submittedName>
</protein>
<comment type="pathway">
    <text evidence="2">Cofactor biosynthesis; ubiquinone biosynthesis.</text>
</comment>